<dbReference type="Proteomes" id="UP000077266">
    <property type="component" value="Unassembled WGS sequence"/>
</dbReference>
<dbReference type="OrthoDB" id="408954at2759"/>
<evidence type="ECO:0000256" key="4">
    <source>
        <dbReference type="ARBA" id="ARBA00023136"/>
    </source>
</evidence>
<accession>A0A165MNJ3</accession>
<dbReference type="GO" id="GO:0005506">
    <property type="term" value="F:iron ion binding"/>
    <property type="evidence" value="ECO:0007669"/>
    <property type="project" value="InterPro"/>
</dbReference>
<name>A0A165MNJ3_EXIGL</name>
<dbReference type="GO" id="GO:0008610">
    <property type="term" value="P:lipid biosynthetic process"/>
    <property type="evidence" value="ECO:0007669"/>
    <property type="project" value="InterPro"/>
</dbReference>
<dbReference type="InParanoid" id="A0A165MNJ3"/>
<keyword evidence="3 5" id="KW-1133">Transmembrane helix</keyword>
<dbReference type="InterPro" id="IPR050307">
    <property type="entry name" value="Sterol_Desaturase_Related"/>
</dbReference>
<dbReference type="AlphaFoldDB" id="A0A165MNJ3"/>
<evidence type="ECO:0000313" key="7">
    <source>
        <dbReference type="EMBL" id="KZV99527.1"/>
    </source>
</evidence>
<keyword evidence="4 5" id="KW-0472">Membrane</keyword>
<dbReference type="GO" id="GO:0016020">
    <property type="term" value="C:membrane"/>
    <property type="evidence" value="ECO:0007669"/>
    <property type="project" value="UniProtKB-SubCell"/>
</dbReference>
<evidence type="ECO:0000259" key="6">
    <source>
        <dbReference type="Pfam" id="PF04116"/>
    </source>
</evidence>
<dbReference type="InterPro" id="IPR006694">
    <property type="entry name" value="Fatty_acid_hydroxylase"/>
</dbReference>
<gene>
    <name evidence="7" type="ORF">EXIGLDRAFT_605619</name>
</gene>
<evidence type="ECO:0000256" key="2">
    <source>
        <dbReference type="ARBA" id="ARBA00022692"/>
    </source>
</evidence>
<sequence length="255" mass="28667">MLDNVARRWALLVDTHDHALIEFVGTQLVSVVFFWTLATTFLLLDTYLPEFSARHKLQDPGNSPSRYDVIACLRVVAQNQLMGTAALAGALYLSGKPGPFSFSPALPTWTELGRDLALCVLLREVLFYYSHRALHHRFVYAKVHKLHHRFTAPIALAAQYAHPIEHFVANIAPIAIPPQMLRVHIVTMWTFVALELVTATVVHSGYDFFAGVARMHDLHHEAFNVNFGSIGLLDRLHGTWSRKTPTRAAIKARVD</sequence>
<feature type="transmembrane region" description="Helical" evidence="5">
    <location>
        <begin position="20"/>
        <end position="44"/>
    </location>
</feature>
<comment type="subcellular location">
    <subcellularLocation>
        <location evidence="1">Membrane</location>
    </subcellularLocation>
</comment>
<keyword evidence="2 5" id="KW-0812">Transmembrane</keyword>
<dbReference type="Pfam" id="PF04116">
    <property type="entry name" value="FA_hydroxylase"/>
    <property type="match status" value="1"/>
</dbReference>
<protein>
    <submittedName>
        <fullName evidence="7">Sterol desaturase</fullName>
    </submittedName>
</protein>
<dbReference type="EMBL" id="KV425909">
    <property type="protein sequence ID" value="KZV99527.1"/>
    <property type="molecule type" value="Genomic_DNA"/>
</dbReference>
<dbReference type="PANTHER" id="PTHR11863">
    <property type="entry name" value="STEROL DESATURASE"/>
    <property type="match status" value="1"/>
</dbReference>
<proteinExistence type="predicted"/>
<dbReference type="GO" id="GO:0016491">
    <property type="term" value="F:oxidoreductase activity"/>
    <property type="evidence" value="ECO:0007669"/>
    <property type="project" value="InterPro"/>
</dbReference>
<evidence type="ECO:0000256" key="1">
    <source>
        <dbReference type="ARBA" id="ARBA00004370"/>
    </source>
</evidence>
<evidence type="ECO:0000313" key="8">
    <source>
        <dbReference type="Proteomes" id="UP000077266"/>
    </source>
</evidence>
<organism evidence="7 8">
    <name type="scientific">Exidia glandulosa HHB12029</name>
    <dbReference type="NCBI Taxonomy" id="1314781"/>
    <lineage>
        <taxon>Eukaryota</taxon>
        <taxon>Fungi</taxon>
        <taxon>Dikarya</taxon>
        <taxon>Basidiomycota</taxon>
        <taxon>Agaricomycotina</taxon>
        <taxon>Agaricomycetes</taxon>
        <taxon>Auriculariales</taxon>
        <taxon>Exidiaceae</taxon>
        <taxon>Exidia</taxon>
    </lineage>
</organism>
<dbReference type="STRING" id="1314781.A0A165MNJ3"/>
<reference evidence="7 8" key="1">
    <citation type="journal article" date="2016" name="Mol. Biol. Evol.">
        <title>Comparative Genomics of Early-Diverging Mushroom-Forming Fungi Provides Insights into the Origins of Lignocellulose Decay Capabilities.</title>
        <authorList>
            <person name="Nagy L.G."/>
            <person name="Riley R."/>
            <person name="Tritt A."/>
            <person name="Adam C."/>
            <person name="Daum C."/>
            <person name="Floudas D."/>
            <person name="Sun H."/>
            <person name="Yadav J.S."/>
            <person name="Pangilinan J."/>
            <person name="Larsson K.H."/>
            <person name="Matsuura K."/>
            <person name="Barry K."/>
            <person name="Labutti K."/>
            <person name="Kuo R."/>
            <person name="Ohm R.A."/>
            <person name="Bhattacharya S.S."/>
            <person name="Shirouzu T."/>
            <person name="Yoshinaga Y."/>
            <person name="Martin F.M."/>
            <person name="Grigoriev I.V."/>
            <person name="Hibbett D.S."/>
        </authorList>
    </citation>
    <scope>NUCLEOTIDE SEQUENCE [LARGE SCALE GENOMIC DNA]</scope>
    <source>
        <strain evidence="7 8">HHB12029</strain>
    </source>
</reference>
<evidence type="ECO:0000256" key="5">
    <source>
        <dbReference type="SAM" id="Phobius"/>
    </source>
</evidence>
<evidence type="ECO:0000256" key="3">
    <source>
        <dbReference type="ARBA" id="ARBA00022989"/>
    </source>
</evidence>
<keyword evidence="8" id="KW-1185">Reference proteome</keyword>
<feature type="domain" description="Fatty acid hydroxylase" evidence="6">
    <location>
        <begin position="117"/>
        <end position="239"/>
    </location>
</feature>